<evidence type="ECO:0000256" key="11">
    <source>
        <dbReference type="ARBA" id="ARBA00023002"/>
    </source>
</evidence>
<dbReference type="FunFam" id="1.20.58.100:FF:000001">
    <property type="entry name" value="Succinate dehydrogenase flavoprotein subunit (SdhA)"/>
    <property type="match status" value="1"/>
</dbReference>
<organism evidence="15 16">
    <name type="scientific">Cystoisospora suis</name>
    <dbReference type="NCBI Taxonomy" id="483139"/>
    <lineage>
        <taxon>Eukaryota</taxon>
        <taxon>Sar</taxon>
        <taxon>Alveolata</taxon>
        <taxon>Apicomplexa</taxon>
        <taxon>Conoidasida</taxon>
        <taxon>Coccidia</taxon>
        <taxon>Eucoccidiorida</taxon>
        <taxon>Eimeriorina</taxon>
        <taxon>Sarcocystidae</taxon>
        <taxon>Cystoisospora</taxon>
    </lineage>
</organism>
<keyword evidence="6" id="KW-0813">Transport</keyword>
<comment type="similarity">
    <text evidence="4">Belongs to the FAD-dependent oxidoreductase 2 family. FRD/SDH subfamily.</text>
</comment>
<dbReference type="Gene3D" id="3.50.50.60">
    <property type="entry name" value="FAD/NAD(P)-binding domain"/>
    <property type="match status" value="1"/>
</dbReference>
<dbReference type="GO" id="GO:0005739">
    <property type="term" value="C:mitochondrion"/>
    <property type="evidence" value="ECO:0007669"/>
    <property type="project" value="GOC"/>
</dbReference>
<evidence type="ECO:0000256" key="1">
    <source>
        <dbReference type="ARBA" id="ARBA00001974"/>
    </source>
</evidence>
<dbReference type="InterPro" id="IPR015939">
    <property type="entry name" value="Fum_Rdtase/Succ_DH_flav-like_C"/>
</dbReference>
<evidence type="ECO:0000313" key="16">
    <source>
        <dbReference type="Proteomes" id="UP000221165"/>
    </source>
</evidence>
<proteinExistence type="inferred from homology"/>
<dbReference type="InterPro" id="IPR027477">
    <property type="entry name" value="Succ_DH/fumarate_Rdtase_cat_sf"/>
</dbReference>
<protein>
    <recommendedName>
        <fullName evidence="5">succinate dehydrogenase</fullName>
        <ecNumber evidence="5">1.3.5.1</ecNumber>
    </recommendedName>
</protein>
<keyword evidence="11" id="KW-0560">Oxidoreductase</keyword>
<dbReference type="GO" id="GO:0050660">
    <property type="term" value="F:flavin adenine dinucleotide binding"/>
    <property type="evidence" value="ECO:0007669"/>
    <property type="project" value="TreeGrafter"/>
</dbReference>
<dbReference type="GO" id="GO:0009055">
    <property type="term" value="F:electron transfer activity"/>
    <property type="evidence" value="ECO:0007669"/>
    <property type="project" value="TreeGrafter"/>
</dbReference>
<dbReference type="GO" id="GO:0016020">
    <property type="term" value="C:membrane"/>
    <property type="evidence" value="ECO:0007669"/>
    <property type="project" value="UniProtKB-SubCell"/>
</dbReference>
<accession>A0A2C6L476</accession>
<evidence type="ECO:0000256" key="12">
    <source>
        <dbReference type="ARBA" id="ARBA00023136"/>
    </source>
</evidence>
<sequence>MTIEIREGRGCGPNRDHLHLDLTHLPPSTLHERLPGITETAKIFAGVNAEREPIPVLPTVHYNMGGIPTNWKAQVLTSSSRSSQTAGEQEDKIVEGLYAAGEAACASVHGANRLGANSLLDIVVFGREAARTITEECKKREETIARVDKLRHANGPLSTAHVRHRMQKTMQDHAAVFRTGEVLKEGVEMMKDVAKSFADIGIKDRSLSWNTDLVETLELQNLLSQAVQTIVGAEARKESRGAHAREDYKERDDKHWMKHTLSWQTVPDVEKAEFSLSYRKVITKTLDNEMEYIPPAKRVY</sequence>
<keyword evidence="16" id="KW-1185">Reference proteome</keyword>
<dbReference type="InterPro" id="IPR036188">
    <property type="entry name" value="FAD/NAD-bd_sf"/>
</dbReference>
<dbReference type="RefSeq" id="XP_067924796.1">
    <property type="nucleotide sequence ID" value="XM_068063228.1"/>
</dbReference>
<evidence type="ECO:0000256" key="10">
    <source>
        <dbReference type="ARBA" id="ARBA00022982"/>
    </source>
</evidence>
<dbReference type="InterPro" id="IPR003953">
    <property type="entry name" value="FAD-dep_OxRdtase_2_FAD-bd"/>
</dbReference>
<dbReference type="InterPro" id="IPR030664">
    <property type="entry name" value="SdhA/FrdA/AprA"/>
</dbReference>
<dbReference type="PANTHER" id="PTHR11632">
    <property type="entry name" value="SUCCINATE DEHYDROGENASE 2 FLAVOPROTEIN SUBUNIT"/>
    <property type="match status" value="1"/>
</dbReference>
<dbReference type="Pfam" id="PF00890">
    <property type="entry name" value="FAD_binding_2"/>
    <property type="match status" value="1"/>
</dbReference>
<evidence type="ECO:0000256" key="3">
    <source>
        <dbReference type="ARBA" id="ARBA00005163"/>
    </source>
</evidence>
<comment type="caution">
    <text evidence="15">The sequence shown here is derived from an EMBL/GenBank/DDBJ whole genome shotgun (WGS) entry which is preliminary data.</text>
</comment>
<evidence type="ECO:0000259" key="14">
    <source>
        <dbReference type="Pfam" id="PF02910"/>
    </source>
</evidence>
<evidence type="ECO:0000256" key="4">
    <source>
        <dbReference type="ARBA" id="ARBA00008040"/>
    </source>
</evidence>
<reference evidence="15 16" key="1">
    <citation type="journal article" date="2017" name="Int. J. Parasitol.">
        <title>The genome of the protozoan parasite Cystoisospora suis and a reverse vaccinology approach to identify vaccine candidates.</title>
        <authorList>
            <person name="Palmieri N."/>
            <person name="Shrestha A."/>
            <person name="Ruttkowski B."/>
            <person name="Beck T."/>
            <person name="Vogl C."/>
            <person name="Tomley F."/>
            <person name="Blake D.P."/>
            <person name="Joachim A."/>
        </authorList>
    </citation>
    <scope>NUCLEOTIDE SEQUENCE [LARGE SCALE GENOMIC DNA]</scope>
    <source>
        <strain evidence="15 16">Wien I</strain>
    </source>
</reference>
<dbReference type="GeneID" id="94426439"/>
<dbReference type="Pfam" id="PF02910">
    <property type="entry name" value="Succ_DH_flav_C"/>
    <property type="match status" value="1"/>
</dbReference>
<evidence type="ECO:0000256" key="5">
    <source>
        <dbReference type="ARBA" id="ARBA00012792"/>
    </source>
</evidence>
<evidence type="ECO:0000256" key="8">
    <source>
        <dbReference type="ARBA" id="ARBA00022630"/>
    </source>
</evidence>
<dbReference type="Gene3D" id="1.20.58.100">
    <property type="entry name" value="Fumarate reductase/succinate dehydrogenase flavoprotein-like, C-terminal domain"/>
    <property type="match status" value="1"/>
</dbReference>
<dbReference type="OrthoDB" id="71672at2759"/>
<dbReference type="GO" id="GO:0006099">
    <property type="term" value="P:tricarboxylic acid cycle"/>
    <property type="evidence" value="ECO:0007669"/>
    <property type="project" value="UniProtKB-KW"/>
</dbReference>
<keyword evidence="9" id="KW-0274">FAD</keyword>
<keyword evidence="7" id="KW-0816">Tricarboxylic acid cycle</keyword>
<dbReference type="GO" id="GO:0008177">
    <property type="term" value="F:succinate dehydrogenase (quinone) activity"/>
    <property type="evidence" value="ECO:0007669"/>
    <property type="project" value="UniProtKB-EC"/>
</dbReference>
<dbReference type="Gene3D" id="3.90.700.10">
    <property type="entry name" value="Succinate dehydrogenase/fumarate reductase flavoprotein, catalytic domain"/>
    <property type="match status" value="1"/>
</dbReference>
<keyword evidence="8" id="KW-0285">Flavoprotein</keyword>
<evidence type="ECO:0000256" key="7">
    <source>
        <dbReference type="ARBA" id="ARBA00022532"/>
    </source>
</evidence>
<evidence type="ECO:0000256" key="9">
    <source>
        <dbReference type="ARBA" id="ARBA00022827"/>
    </source>
</evidence>
<feature type="domain" description="Fumarate reductase/succinate dehydrogenase flavoprotein-like C-terminal" evidence="14">
    <location>
        <begin position="163"/>
        <end position="300"/>
    </location>
</feature>
<dbReference type="SUPFAM" id="SSF56425">
    <property type="entry name" value="Succinate dehydrogenase/fumarate reductase flavoprotein, catalytic domain"/>
    <property type="match status" value="1"/>
</dbReference>
<evidence type="ECO:0000256" key="2">
    <source>
        <dbReference type="ARBA" id="ARBA00004170"/>
    </source>
</evidence>
<dbReference type="Proteomes" id="UP000221165">
    <property type="component" value="Unassembled WGS sequence"/>
</dbReference>
<dbReference type="VEuPathDB" id="ToxoDB:CSUI_003030"/>
<keyword evidence="10" id="KW-0249">Electron transport</keyword>
<dbReference type="InterPro" id="IPR037099">
    <property type="entry name" value="Fum_R/Succ_DH_flav-like_C_sf"/>
</dbReference>
<name>A0A2C6L476_9APIC</name>
<dbReference type="EC" id="1.3.5.1" evidence="5"/>
<dbReference type="SUPFAM" id="SSF46977">
    <property type="entry name" value="Succinate dehydrogenase/fumarate reductase flavoprotein C-terminal domain"/>
    <property type="match status" value="1"/>
</dbReference>
<keyword evidence="12" id="KW-0472">Membrane</keyword>
<comment type="pathway">
    <text evidence="3">Carbohydrate metabolism; tricarboxylic acid cycle.</text>
</comment>
<dbReference type="SUPFAM" id="SSF51905">
    <property type="entry name" value="FAD/NAD(P)-binding domain"/>
    <property type="match status" value="1"/>
</dbReference>
<evidence type="ECO:0000313" key="15">
    <source>
        <dbReference type="EMBL" id="PHJ23119.1"/>
    </source>
</evidence>
<gene>
    <name evidence="15" type="ORF">CSUI_003030</name>
</gene>
<dbReference type="PANTHER" id="PTHR11632:SF51">
    <property type="entry name" value="SUCCINATE DEHYDROGENASE [UBIQUINONE] FLAVOPROTEIN SUBUNIT, MITOCHONDRIAL"/>
    <property type="match status" value="1"/>
</dbReference>
<comment type="cofactor">
    <cofactor evidence="1">
        <name>FAD</name>
        <dbReference type="ChEBI" id="CHEBI:57692"/>
    </cofactor>
</comment>
<feature type="domain" description="FAD-dependent oxidoreductase 2 FAD-binding" evidence="13">
    <location>
        <begin position="4"/>
        <end position="119"/>
    </location>
</feature>
<dbReference type="EMBL" id="MIGC01001289">
    <property type="protein sequence ID" value="PHJ23119.1"/>
    <property type="molecule type" value="Genomic_DNA"/>
</dbReference>
<dbReference type="Gene3D" id="4.10.80.40">
    <property type="entry name" value="succinate dehydrogenase protein domain"/>
    <property type="match status" value="1"/>
</dbReference>
<dbReference type="FunFam" id="4.10.80.40:FF:000002">
    <property type="entry name" value="Succinate dehydrogenase [ubiquinone] flavoprotein subunit, mitochondrial"/>
    <property type="match status" value="1"/>
</dbReference>
<dbReference type="AlphaFoldDB" id="A0A2C6L476"/>
<dbReference type="GO" id="GO:0006121">
    <property type="term" value="P:mitochondrial electron transport, succinate to ubiquinone"/>
    <property type="evidence" value="ECO:0007669"/>
    <property type="project" value="TreeGrafter"/>
</dbReference>
<comment type="subcellular location">
    <subcellularLocation>
        <location evidence="2">Membrane</location>
        <topology evidence="2">Peripheral membrane protein</topology>
    </subcellularLocation>
</comment>
<evidence type="ECO:0000259" key="13">
    <source>
        <dbReference type="Pfam" id="PF00890"/>
    </source>
</evidence>
<evidence type="ECO:0000256" key="6">
    <source>
        <dbReference type="ARBA" id="ARBA00022448"/>
    </source>
</evidence>